<evidence type="ECO:0000313" key="1">
    <source>
        <dbReference type="EMBL" id="MFC5024435.1"/>
    </source>
</evidence>
<dbReference type="EMBL" id="JBHSJD010000014">
    <property type="protein sequence ID" value="MFC5024435.1"/>
    <property type="molecule type" value="Genomic_DNA"/>
</dbReference>
<dbReference type="RefSeq" id="WP_345686674.1">
    <property type="nucleotide sequence ID" value="NZ_BAABIT010000001.1"/>
</dbReference>
<evidence type="ECO:0000313" key="2">
    <source>
        <dbReference type="Proteomes" id="UP001595829"/>
    </source>
</evidence>
<reference evidence="2" key="1">
    <citation type="journal article" date="2019" name="Int. J. Syst. Evol. Microbiol.">
        <title>The Global Catalogue of Microorganisms (GCM) 10K type strain sequencing project: providing services to taxonomists for standard genome sequencing and annotation.</title>
        <authorList>
            <consortium name="The Broad Institute Genomics Platform"/>
            <consortium name="The Broad Institute Genome Sequencing Center for Infectious Disease"/>
            <person name="Wu L."/>
            <person name="Ma J."/>
        </authorList>
    </citation>
    <scope>NUCLEOTIDE SEQUENCE [LARGE SCALE GENOMIC DNA]</scope>
    <source>
        <strain evidence="2">CGMCC 4.1648</strain>
    </source>
</reference>
<proteinExistence type="predicted"/>
<gene>
    <name evidence="1" type="ORF">ACFPM3_20105</name>
</gene>
<organism evidence="1 2">
    <name type="scientific">Streptomyces coeruleoprunus</name>
    <dbReference type="NCBI Taxonomy" id="285563"/>
    <lineage>
        <taxon>Bacteria</taxon>
        <taxon>Bacillati</taxon>
        <taxon>Actinomycetota</taxon>
        <taxon>Actinomycetes</taxon>
        <taxon>Kitasatosporales</taxon>
        <taxon>Streptomycetaceae</taxon>
        <taxon>Streptomyces</taxon>
    </lineage>
</organism>
<sequence>MERWLADVELVPHPRNRADVSEYLGVPEEMLWPRVVKTAVKTGPDREIVSVYPYRSACPSSVWAHLVEEATKEVFFAGYTNYFIFLEQPAFHLTLRKKIEEGVRVRFLLGDPAGEVTRQREAVEGVALSVSTRIRITLENLAKVGGLSSPEMRFSASEDAMNHVSLSVFRFDEDVLVTPHLARLVGHDSPMMHLHRRESNGMFDRFADHAEELWDRAVQP</sequence>
<name>A0ABV9XGA9_9ACTN</name>
<accession>A0ABV9XGA9</accession>
<comment type="caution">
    <text evidence="1">The sequence shown here is derived from an EMBL/GenBank/DDBJ whole genome shotgun (WGS) entry which is preliminary data.</text>
</comment>
<dbReference type="Proteomes" id="UP001595829">
    <property type="component" value="Unassembled WGS sequence"/>
</dbReference>
<protein>
    <submittedName>
        <fullName evidence="1">XRE family transcriptional regulator</fullName>
    </submittedName>
</protein>
<keyword evidence="2" id="KW-1185">Reference proteome</keyword>